<dbReference type="RefSeq" id="WP_173134633.1">
    <property type="nucleotide sequence ID" value="NZ_JABRWJ010000017.1"/>
</dbReference>
<proteinExistence type="inferred from homology"/>
<dbReference type="SUPFAM" id="SSF56801">
    <property type="entry name" value="Acetyl-CoA synthetase-like"/>
    <property type="match status" value="1"/>
</dbReference>
<evidence type="ECO:0000313" key="6">
    <source>
        <dbReference type="Proteomes" id="UP000737171"/>
    </source>
</evidence>
<comment type="similarity">
    <text evidence="1">Belongs to the ATP-dependent AMP-binding enzyme family.</text>
</comment>
<dbReference type="Pfam" id="PF00501">
    <property type="entry name" value="AMP-binding"/>
    <property type="match status" value="1"/>
</dbReference>
<protein>
    <submittedName>
        <fullName evidence="5">AMP-binding protein</fullName>
    </submittedName>
</protein>
<feature type="domain" description="AMP-binding enzyme C-terminal" evidence="4">
    <location>
        <begin position="437"/>
        <end position="511"/>
    </location>
</feature>
<dbReference type="InterPro" id="IPR020845">
    <property type="entry name" value="AMP-binding_CS"/>
</dbReference>
<dbReference type="Proteomes" id="UP000737171">
    <property type="component" value="Unassembled WGS sequence"/>
</dbReference>
<evidence type="ECO:0000256" key="2">
    <source>
        <dbReference type="ARBA" id="ARBA00022598"/>
    </source>
</evidence>
<sequence>MGHQQGSTPVEAEMALPQRADGGDGLRRIHEGALQWAITTPDAPALTEGARTWSYAALAASVERAAAFLRGIGVRAGDRVMLVGENGAALAAFILAASRLDACAVLENARRAPLEVDRICCHCDPRRVVYLVGNSPDARAHALRAEASLSRLDELGEVACGPLNESAATDPVSGTERDLAVLIYTTGTTGEPKGVMLMHANLLFLGRMMVQLRRLHPADRVYGALPITHVMGLAAVFGGTFRAGAQLFIVPRFNVADCAAALATHGITIMQGAPAMFAKLAEHARSHPVAAPRLRFIAAGGAPIDATVKADTEALFPGLTLHNGYGLTEGSGLCWTRLDDPRADDSVGRALPGVELKLLDAQGQPVPAGGVGELWARGPQVMQGYYRNPALTARVLRDGGWFNTEDLARIDADGNVFIVGRTKDLIISGGFNVYPLEVENALNAHPAVVHSAVVGRAGASSEDVIAFVELVAAQRPALAELQAFLGERISPYKRPREIYAMAALPCSPNGKVLKNRLKQMLAQSDMPDATRLA</sequence>
<evidence type="ECO:0000256" key="1">
    <source>
        <dbReference type="ARBA" id="ARBA00006432"/>
    </source>
</evidence>
<dbReference type="Gene3D" id="3.30.300.30">
    <property type="match status" value="1"/>
</dbReference>
<keyword evidence="2" id="KW-0436">Ligase</keyword>
<name>A0ABX2EUB6_9BURK</name>
<keyword evidence="6" id="KW-1185">Reference proteome</keyword>
<dbReference type="InterPro" id="IPR042099">
    <property type="entry name" value="ANL_N_sf"/>
</dbReference>
<accession>A0ABX2EUB6</accession>
<gene>
    <name evidence="5" type="ORF">HLB44_34370</name>
</gene>
<dbReference type="InterPro" id="IPR000873">
    <property type="entry name" value="AMP-dep_synth/lig_dom"/>
</dbReference>
<dbReference type="InterPro" id="IPR045851">
    <property type="entry name" value="AMP-bd_C_sf"/>
</dbReference>
<dbReference type="PROSITE" id="PS00455">
    <property type="entry name" value="AMP_BINDING"/>
    <property type="match status" value="1"/>
</dbReference>
<organism evidence="5 6">
    <name type="scientific">Pseudaquabacterium terrae</name>
    <dbReference type="NCBI Taxonomy" id="2732868"/>
    <lineage>
        <taxon>Bacteria</taxon>
        <taxon>Pseudomonadati</taxon>
        <taxon>Pseudomonadota</taxon>
        <taxon>Betaproteobacteria</taxon>
        <taxon>Burkholderiales</taxon>
        <taxon>Sphaerotilaceae</taxon>
        <taxon>Pseudaquabacterium</taxon>
    </lineage>
</organism>
<feature type="domain" description="AMP-dependent synthetase/ligase" evidence="3">
    <location>
        <begin position="36"/>
        <end position="386"/>
    </location>
</feature>
<dbReference type="PANTHER" id="PTHR43201">
    <property type="entry name" value="ACYL-COA SYNTHETASE"/>
    <property type="match status" value="1"/>
</dbReference>
<evidence type="ECO:0000313" key="5">
    <source>
        <dbReference type="EMBL" id="NRF72082.1"/>
    </source>
</evidence>
<dbReference type="PANTHER" id="PTHR43201:SF5">
    <property type="entry name" value="MEDIUM-CHAIN ACYL-COA LIGASE ACSF2, MITOCHONDRIAL"/>
    <property type="match status" value="1"/>
</dbReference>
<dbReference type="InterPro" id="IPR025110">
    <property type="entry name" value="AMP-bd_C"/>
</dbReference>
<comment type="caution">
    <text evidence="5">The sequence shown here is derived from an EMBL/GenBank/DDBJ whole genome shotgun (WGS) entry which is preliminary data.</text>
</comment>
<reference evidence="5 6" key="1">
    <citation type="submission" date="2020-05" db="EMBL/GenBank/DDBJ databases">
        <title>Aquincola sp. isolate from soil.</title>
        <authorList>
            <person name="Han J."/>
            <person name="Kim D.-U."/>
        </authorList>
    </citation>
    <scope>NUCLEOTIDE SEQUENCE [LARGE SCALE GENOMIC DNA]</scope>
    <source>
        <strain evidence="5 6">S2</strain>
    </source>
</reference>
<dbReference type="Pfam" id="PF13193">
    <property type="entry name" value="AMP-binding_C"/>
    <property type="match status" value="1"/>
</dbReference>
<dbReference type="Gene3D" id="3.40.50.12780">
    <property type="entry name" value="N-terminal domain of ligase-like"/>
    <property type="match status" value="1"/>
</dbReference>
<dbReference type="EMBL" id="JABRWJ010000017">
    <property type="protein sequence ID" value="NRF72082.1"/>
    <property type="molecule type" value="Genomic_DNA"/>
</dbReference>
<evidence type="ECO:0000259" key="4">
    <source>
        <dbReference type="Pfam" id="PF13193"/>
    </source>
</evidence>
<evidence type="ECO:0000259" key="3">
    <source>
        <dbReference type="Pfam" id="PF00501"/>
    </source>
</evidence>